<evidence type="ECO:0000313" key="1">
    <source>
        <dbReference type="EMBL" id="KKL11177.1"/>
    </source>
</evidence>
<accession>A0A0F9BBF2</accession>
<gene>
    <name evidence="1" type="ORF">LCGC14_2548410</name>
</gene>
<proteinExistence type="predicted"/>
<feature type="non-terminal residue" evidence="1">
    <location>
        <position position="1"/>
    </location>
</feature>
<sequence length="115" mass="12706">SGQVGRGLLDDEARFEEMSGLPSRKPPARIGSSGFRDELAADVAYFRSRDYSGAAQEFSAVVERAPANDYAHFCLGRSLEKLGDRSAASRHLSLAYAMSPDRSDYRLYKDRLRAA</sequence>
<name>A0A0F9BBF2_9ZZZZ</name>
<organism evidence="1">
    <name type="scientific">marine sediment metagenome</name>
    <dbReference type="NCBI Taxonomy" id="412755"/>
    <lineage>
        <taxon>unclassified sequences</taxon>
        <taxon>metagenomes</taxon>
        <taxon>ecological metagenomes</taxon>
    </lineage>
</organism>
<reference evidence="1" key="1">
    <citation type="journal article" date="2015" name="Nature">
        <title>Complex archaea that bridge the gap between prokaryotes and eukaryotes.</title>
        <authorList>
            <person name="Spang A."/>
            <person name="Saw J.H."/>
            <person name="Jorgensen S.L."/>
            <person name="Zaremba-Niedzwiedzka K."/>
            <person name="Martijn J."/>
            <person name="Lind A.E."/>
            <person name="van Eijk R."/>
            <person name="Schleper C."/>
            <person name="Guy L."/>
            <person name="Ettema T.J."/>
        </authorList>
    </citation>
    <scope>NUCLEOTIDE SEQUENCE</scope>
</reference>
<comment type="caution">
    <text evidence="1">The sequence shown here is derived from an EMBL/GenBank/DDBJ whole genome shotgun (WGS) entry which is preliminary data.</text>
</comment>
<dbReference type="Gene3D" id="1.25.40.10">
    <property type="entry name" value="Tetratricopeptide repeat domain"/>
    <property type="match status" value="1"/>
</dbReference>
<dbReference type="EMBL" id="LAZR01041760">
    <property type="protein sequence ID" value="KKL11177.1"/>
    <property type="molecule type" value="Genomic_DNA"/>
</dbReference>
<dbReference type="SUPFAM" id="SSF48452">
    <property type="entry name" value="TPR-like"/>
    <property type="match status" value="1"/>
</dbReference>
<dbReference type="AlphaFoldDB" id="A0A0F9BBF2"/>
<protein>
    <submittedName>
        <fullName evidence="1">Uncharacterized protein</fullName>
    </submittedName>
</protein>
<dbReference type="InterPro" id="IPR011990">
    <property type="entry name" value="TPR-like_helical_dom_sf"/>
</dbReference>